<evidence type="ECO:0000313" key="3">
    <source>
        <dbReference type="EMBL" id="MFL9925624.1"/>
    </source>
</evidence>
<dbReference type="SUPFAM" id="SSF56300">
    <property type="entry name" value="Metallo-dependent phosphatases"/>
    <property type="match status" value="1"/>
</dbReference>
<evidence type="ECO:0000259" key="2">
    <source>
        <dbReference type="SMART" id="SM00854"/>
    </source>
</evidence>
<dbReference type="Proteomes" id="UP001629246">
    <property type="component" value="Unassembled WGS sequence"/>
</dbReference>
<proteinExistence type="inferred from homology"/>
<dbReference type="PANTHER" id="PTHR33393:SF11">
    <property type="entry name" value="POLYGLUTAMINE SYNTHESIS ACCESSORY PROTEIN RV0574C-RELATED"/>
    <property type="match status" value="1"/>
</dbReference>
<dbReference type="InterPro" id="IPR019079">
    <property type="entry name" value="Capsule_synth_CapA"/>
</dbReference>
<feature type="domain" description="Capsule synthesis protein CapA" evidence="2">
    <location>
        <begin position="39"/>
        <end position="353"/>
    </location>
</feature>
<dbReference type="Pfam" id="PF09587">
    <property type="entry name" value="PGA_cap"/>
    <property type="match status" value="1"/>
</dbReference>
<organism evidence="3 4">
    <name type="scientific">Herbaspirillum lusitanum</name>
    <dbReference type="NCBI Taxonomy" id="213312"/>
    <lineage>
        <taxon>Bacteria</taxon>
        <taxon>Pseudomonadati</taxon>
        <taxon>Pseudomonadota</taxon>
        <taxon>Betaproteobacteria</taxon>
        <taxon>Burkholderiales</taxon>
        <taxon>Oxalobacteraceae</taxon>
        <taxon>Herbaspirillum</taxon>
    </lineage>
</organism>
<dbReference type="InterPro" id="IPR029052">
    <property type="entry name" value="Metallo-depent_PP-like"/>
</dbReference>
<dbReference type="CDD" id="cd07381">
    <property type="entry name" value="MPP_CapA"/>
    <property type="match status" value="1"/>
</dbReference>
<dbReference type="RefSeq" id="WP_408158812.1">
    <property type="nucleotide sequence ID" value="NZ_JAQQFM010000006.1"/>
</dbReference>
<reference evidence="3 4" key="1">
    <citation type="journal article" date="2024" name="Chem. Sci.">
        <title>Discovery of megapolipeptins by genome mining of a Burkholderiales bacteria collection.</title>
        <authorList>
            <person name="Paulo B.S."/>
            <person name="Recchia M.J.J."/>
            <person name="Lee S."/>
            <person name="Fergusson C.H."/>
            <person name="Romanowski S.B."/>
            <person name="Hernandez A."/>
            <person name="Krull N."/>
            <person name="Liu D.Y."/>
            <person name="Cavanagh H."/>
            <person name="Bos A."/>
            <person name="Gray C.A."/>
            <person name="Murphy B.T."/>
            <person name="Linington R.G."/>
            <person name="Eustaquio A.S."/>
        </authorList>
    </citation>
    <scope>NUCLEOTIDE SEQUENCE [LARGE SCALE GENOMIC DNA]</scope>
    <source>
        <strain evidence="3 4">RL21-008-BIB-A</strain>
    </source>
</reference>
<evidence type="ECO:0000256" key="1">
    <source>
        <dbReference type="ARBA" id="ARBA00005662"/>
    </source>
</evidence>
<accession>A0ABW9ABN2</accession>
<dbReference type="InterPro" id="IPR052169">
    <property type="entry name" value="CW_Biosynth-Accessory"/>
</dbReference>
<comment type="caution">
    <text evidence="3">The sequence shown here is derived from an EMBL/GenBank/DDBJ whole genome shotgun (WGS) entry which is preliminary data.</text>
</comment>
<dbReference type="PANTHER" id="PTHR33393">
    <property type="entry name" value="POLYGLUTAMINE SYNTHESIS ACCESSORY PROTEIN RV0574C-RELATED"/>
    <property type="match status" value="1"/>
</dbReference>
<sequence length="471" mass="51977">MNQKDSLAAGAAAGADTQSDAAGTLAPSWMRPNMPDGFTLAAVGDLIITDAIYPRLQRQSPELIALLKSADATFGNFEGTAIDLQKFGGHPSALAGGSWLISTPAVVPDLKQMGFNLISRANNHSTDWGVEGMRYTDALFDQAGMVHAGTGESMAQARAPRFFSTPAGRISMVALASRFEANARAIDALGQIPGRPGLNALRTTRHVLVSPERLQMLAAMRDALPKGMMRKSILAADAKNGTVTLFDIKYRASEQVGDGVDFSFVMDERDRQSIIHNLRQGKQTSDFSIMSMHTHEPGNYCELPPDFMPKMARDAIDNGADAFIGHGPHQLRGIEIYKGKPIFYSLGNFFFMENQQQPITRDEYEKDKVEPMSMTEAEFMEHRRVHGVFKEQIWYESVVAISQYDSRGNLSALVLHPVEMHWENERDADRGIPRIARGVDAVRILSRLQRLSKAYGTEIAIENDVGYVRLT</sequence>
<name>A0ABW9ABN2_9BURK</name>
<dbReference type="SMART" id="SM00854">
    <property type="entry name" value="PGA_cap"/>
    <property type="match status" value="1"/>
</dbReference>
<comment type="similarity">
    <text evidence="1">Belongs to the CapA family.</text>
</comment>
<dbReference type="EMBL" id="JAQQFM010000006">
    <property type="protein sequence ID" value="MFL9925624.1"/>
    <property type="molecule type" value="Genomic_DNA"/>
</dbReference>
<evidence type="ECO:0000313" key="4">
    <source>
        <dbReference type="Proteomes" id="UP001629246"/>
    </source>
</evidence>
<gene>
    <name evidence="3" type="ORF">PQR62_15195</name>
</gene>
<keyword evidence="4" id="KW-1185">Reference proteome</keyword>
<protein>
    <submittedName>
        <fullName evidence="3">CapA family protein</fullName>
    </submittedName>
</protein>